<evidence type="ECO:0000313" key="1">
    <source>
        <dbReference type="EMBL" id="AEV29078.1"/>
    </source>
</evidence>
<dbReference type="AlphaFoldDB" id="G8QTB1"/>
<keyword evidence="2" id="KW-1185">Reference proteome</keyword>
<dbReference type="STRING" id="158190.SpiGrapes_1265"/>
<protein>
    <submittedName>
        <fullName evidence="1">Uncharacterized protein</fullName>
    </submittedName>
</protein>
<evidence type="ECO:0000313" key="2">
    <source>
        <dbReference type="Proteomes" id="UP000005632"/>
    </source>
</evidence>
<dbReference type="KEGG" id="sgp:SpiGrapes_1265"/>
<accession>G8QTB1</accession>
<dbReference type="Proteomes" id="UP000005632">
    <property type="component" value="Chromosome"/>
</dbReference>
<reference evidence="1 2" key="1">
    <citation type="submission" date="2011-11" db="EMBL/GenBank/DDBJ databases">
        <title>Complete sequence of Spirochaeta sp. grapes.</title>
        <authorList>
            <consortium name="US DOE Joint Genome Institute"/>
            <person name="Lucas S."/>
            <person name="Han J."/>
            <person name="Lapidus A."/>
            <person name="Cheng J.-F."/>
            <person name="Goodwin L."/>
            <person name="Pitluck S."/>
            <person name="Peters L."/>
            <person name="Ovchinnikova G."/>
            <person name="Munk A.C."/>
            <person name="Detter J.C."/>
            <person name="Han C."/>
            <person name="Tapia R."/>
            <person name="Land M."/>
            <person name="Hauser L."/>
            <person name="Kyrpides N."/>
            <person name="Ivanova N."/>
            <person name="Pagani I."/>
            <person name="Ritalahtilisa K."/>
            <person name="Loeffler F."/>
            <person name="Woyke T."/>
        </authorList>
    </citation>
    <scope>NUCLEOTIDE SEQUENCE [LARGE SCALE GENOMIC DNA]</scope>
    <source>
        <strain evidence="2">ATCC BAA-1885 / DSM 22778 / Grapes</strain>
    </source>
</reference>
<proteinExistence type="predicted"/>
<organism evidence="1 2">
    <name type="scientific">Sphaerochaeta pleomorpha (strain ATCC BAA-1885 / DSM 22778 / Grapes)</name>
    <dbReference type="NCBI Taxonomy" id="158190"/>
    <lineage>
        <taxon>Bacteria</taxon>
        <taxon>Pseudomonadati</taxon>
        <taxon>Spirochaetota</taxon>
        <taxon>Spirochaetia</taxon>
        <taxon>Spirochaetales</taxon>
        <taxon>Sphaerochaetaceae</taxon>
        <taxon>Sphaerochaeta</taxon>
    </lineage>
</organism>
<name>G8QTB1_SPHPG</name>
<dbReference type="HOGENOM" id="CLU_212219_0_0_12"/>
<gene>
    <name evidence="1" type="ordered locus">SpiGrapes_1265</name>
</gene>
<sequence length="56" mass="6170">MKSKNKTKKSTKMLIGAGIFLTVYLLVSILFGSTVVKKYGVASVSSNHFSYSFTNF</sequence>
<dbReference type="EMBL" id="CP003155">
    <property type="protein sequence ID" value="AEV29078.1"/>
    <property type="molecule type" value="Genomic_DNA"/>
</dbReference>
<dbReference type="RefSeq" id="WP_014269927.1">
    <property type="nucleotide sequence ID" value="NC_016633.1"/>
</dbReference>